<name>A0A4S4KRN4_9APHY</name>
<dbReference type="Pfam" id="PF00254">
    <property type="entry name" value="FKBP_C"/>
    <property type="match status" value="1"/>
</dbReference>
<comment type="caution">
    <text evidence="10">The sequence shown here is derived from an EMBL/GenBank/DDBJ whole genome shotgun (WGS) entry which is preliminary data.</text>
</comment>
<comment type="catalytic activity">
    <reaction evidence="1 6">
        <text>[protein]-peptidylproline (omega=180) = [protein]-peptidylproline (omega=0)</text>
        <dbReference type="Rhea" id="RHEA:16237"/>
        <dbReference type="Rhea" id="RHEA-COMP:10747"/>
        <dbReference type="Rhea" id="RHEA-COMP:10748"/>
        <dbReference type="ChEBI" id="CHEBI:83833"/>
        <dbReference type="ChEBI" id="CHEBI:83834"/>
        <dbReference type="EC" id="5.2.1.8"/>
    </reaction>
</comment>
<dbReference type="InterPro" id="IPR046357">
    <property type="entry name" value="PPIase_dom_sf"/>
</dbReference>
<feature type="signal peptide" evidence="8">
    <location>
        <begin position="1"/>
        <end position="17"/>
    </location>
</feature>
<evidence type="ECO:0000256" key="2">
    <source>
        <dbReference type="ARBA" id="ARBA00007838"/>
    </source>
</evidence>
<proteinExistence type="inferred from homology"/>
<feature type="compositionally biased region" description="Acidic residues" evidence="7">
    <location>
        <begin position="126"/>
        <end position="137"/>
    </location>
</feature>
<dbReference type="EC" id="5.2.1.8" evidence="3 6"/>
<feature type="compositionally biased region" description="Acidic residues" evidence="7">
    <location>
        <begin position="57"/>
        <end position="70"/>
    </location>
</feature>
<dbReference type="InterPro" id="IPR001179">
    <property type="entry name" value="PPIase_FKBP_dom"/>
</dbReference>
<evidence type="ECO:0000256" key="7">
    <source>
        <dbReference type="SAM" id="MobiDB-lite"/>
    </source>
</evidence>
<evidence type="ECO:0000313" key="10">
    <source>
        <dbReference type="EMBL" id="THH01124.1"/>
    </source>
</evidence>
<dbReference type="EMBL" id="SGPJ01000031">
    <property type="protein sequence ID" value="THH01124.1"/>
    <property type="molecule type" value="Genomic_DNA"/>
</dbReference>
<organism evidence="10 11">
    <name type="scientific">Hermanssonia centrifuga</name>
    <dbReference type="NCBI Taxonomy" id="98765"/>
    <lineage>
        <taxon>Eukaryota</taxon>
        <taxon>Fungi</taxon>
        <taxon>Dikarya</taxon>
        <taxon>Basidiomycota</taxon>
        <taxon>Agaricomycotina</taxon>
        <taxon>Agaricomycetes</taxon>
        <taxon>Polyporales</taxon>
        <taxon>Meruliaceae</taxon>
        <taxon>Hermanssonia</taxon>
    </lineage>
</organism>
<protein>
    <recommendedName>
        <fullName evidence="3 6">peptidylprolyl isomerase</fullName>
        <ecNumber evidence="3 6">5.2.1.8</ecNumber>
    </recommendedName>
</protein>
<dbReference type="GO" id="GO:0005730">
    <property type="term" value="C:nucleolus"/>
    <property type="evidence" value="ECO:0007669"/>
    <property type="project" value="TreeGrafter"/>
</dbReference>
<dbReference type="FunFam" id="3.10.50.40:FF:000006">
    <property type="entry name" value="Peptidyl-prolyl cis-trans isomerase"/>
    <property type="match status" value="1"/>
</dbReference>
<keyword evidence="8" id="KW-0732">Signal</keyword>
<dbReference type="PANTHER" id="PTHR43811:SF19">
    <property type="entry name" value="39 KDA FK506-BINDING NUCLEAR PROTEIN"/>
    <property type="match status" value="1"/>
</dbReference>
<keyword evidence="5 6" id="KW-0413">Isomerase</keyword>
<feature type="compositionally biased region" description="Basic residues" evidence="7">
    <location>
        <begin position="197"/>
        <end position="206"/>
    </location>
</feature>
<dbReference type="Proteomes" id="UP000309038">
    <property type="component" value="Unassembled WGS sequence"/>
</dbReference>
<dbReference type="Gene3D" id="2.60.120.340">
    <property type="entry name" value="Nucleoplasmin core domain"/>
    <property type="match status" value="1"/>
</dbReference>
<feature type="chain" id="PRO_5020362880" description="peptidylprolyl isomerase" evidence="8">
    <location>
        <begin position="18"/>
        <end position="355"/>
    </location>
</feature>
<dbReference type="PIRSF" id="PIRSF001473">
    <property type="entry name" value="FK506-bp_FPR3"/>
    <property type="match status" value="1"/>
</dbReference>
<evidence type="ECO:0000259" key="9">
    <source>
        <dbReference type="PROSITE" id="PS50059"/>
    </source>
</evidence>
<gene>
    <name evidence="10" type="ORF">EW026_g1515</name>
</gene>
<feature type="compositionally biased region" description="Basic and acidic residues" evidence="7">
    <location>
        <begin position="207"/>
        <end position="241"/>
    </location>
</feature>
<keyword evidence="4 6" id="KW-0697">Rotamase</keyword>
<feature type="domain" description="PPIase FKBP-type" evidence="9">
    <location>
        <begin position="269"/>
        <end position="355"/>
    </location>
</feature>
<comment type="similarity">
    <text evidence="2">Belongs to the FKBP-type PPIase family. FKBP3/4 subfamily.</text>
</comment>
<dbReference type="PANTHER" id="PTHR43811">
    <property type="entry name" value="FKBP-TYPE PEPTIDYL-PROLYL CIS-TRANS ISOMERASE FKPA"/>
    <property type="match status" value="1"/>
</dbReference>
<evidence type="ECO:0000313" key="11">
    <source>
        <dbReference type="Proteomes" id="UP000309038"/>
    </source>
</evidence>
<accession>A0A4S4KRN4</accession>
<sequence length="355" mass="38404">MAVAIALWSLVLSPGEAQSITPPTDVRITNIALGDVLADQKGRTTVKLIYLPPSAPESDEDDGEEDEEGAGEPVATVLCSLTPGKIEQATVNVVIEGNEEVLFESTGKNTIYLTGNFIDQLRSDEPPSENEADFSDDEAYRLEDVSSDVELEADELDGMDEDEREDDKSEPPSKVKTNKRAREPDIVAASEEPKLSKAQKKKLNKKLKTEDGKAIPTGEDKAAVNGETKAEKTKEKEEKAKPKAATRELAGGVKVQDHKVGSGPQAKNRDTVCMRYVGKLQNGKVFDSNIKGNAFRFHLGQGEVIKGWDIGIAGMQVGGERLLTIPPSMAYGKKAQSGIPANSTLIFEVKLLQIN</sequence>
<reference evidence="10 11" key="1">
    <citation type="submission" date="2019-02" db="EMBL/GenBank/DDBJ databases">
        <title>Genome sequencing of the rare red list fungi Phlebia centrifuga.</title>
        <authorList>
            <person name="Buettner E."/>
            <person name="Kellner H."/>
        </authorList>
    </citation>
    <scope>NUCLEOTIDE SEQUENCE [LARGE SCALE GENOMIC DNA]</scope>
    <source>
        <strain evidence="10 11">DSM 108282</strain>
    </source>
</reference>
<dbReference type="Pfam" id="PF17800">
    <property type="entry name" value="NPL"/>
    <property type="match status" value="1"/>
</dbReference>
<evidence type="ECO:0000256" key="5">
    <source>
        <dbReference type="ARBA" id="ARBA00023235"/>
    </source>
</evidence>
<dbReference type="PROSITE" id="PS50059">
    <property type="entry name" value="FKBP_PPIASE"/>
    <property type="match status" value="1"/>
</dbReference>
<evidence type="ECO:0000256" key="8">
    <source>
        <dbReference type="SAM" id="SignalP"/>
    </source>
</evidence>
<feature type="region of interest" description="Disordered" evidence="7">
    <location>
        <begin position="122"/>
        <end position="266"/>
    </location>
</feature>
<dbReference type="GO" id="GO:0000785">
    <property type="term" value="C:chromatin"/>
    <property type="evidence" value="ECO:0007669"/>
    <property type="project" value="TreeGrafter"/>
</dbReference>
<evidence type="ECO:0000256" key="3">
    <source>
        <dbReference type="ARBA" id="ARBA00013194"/>
    </source>
</evidence>
<evidence type="ECO:0000256" key="1">
    <source>
        <dbReference type="ARBA" id="ARBA00000971"/>
    </source>
</evidence>
<dbReference type="AlphaFoldDB" id="A0A4S4KRN4"/>
<evidence type="ECO:0000256" key="4">
    <source>
        <dbReference type="ARBA" id="ARBA00023110"/>
    </source>
</evidence>
<dbReference type="Gene3D" id="3.10.50.40">
    <property type="match status" value="1"/>
</dbReference>
<dbReference type="GO" id="GO:0003755">
    <property type="term" value="F:peptidyl-prolyl cis-trans isomerase activity"/>
    <property type="evidence" value="ECO:0007669"/>
    <property type="project" value="UniProtKB-KW"/>
</dbReference>
<feature type="region of interest" description="Disordered" evidence="7">
    <location>
        <begin position="51"/>
        <end position="71"/>
    </location>
</feature>
<feature type="compositionally biased region" description="Acidic residues" evidence="7">
    <location>
        <begin position="145"/>
        <end position="165"/>
    </location>
</feature>
<dbReference type="InterPro" id="IPR041232">
    <property type="entry name" value="NPL"/>
</dbReference>
<keyword evidence="11" id="KW-1185">Reference proteome</keyword>
<dbReference type="InterPro" id="IPR023566">
    <property type="entry name" value="PPIase_Fpr3/Fpr4-like"/>
</dbReference>
<feature type="compositionally biased region" description="Basic and acidic residues" evidence="7">
    <location>
        <begin position="180"/>
        <end position="195"/>
    </location>
</feature>
<dbReference type="SUPFAM" id="SSF54534">
    <property type="entry name" value="FKBP-like"/>
    <property type="match status" value="1"/>
</dbReference>
<evidence type="ECO:0000256" key="6">
    <source>
        <dbReference type="PROSITE-ProRule" id="PRU00277"/>
    </source>
</evidence>